<dbReference type="InterPro" id="IPR037643">
    <property type="entry name" value="HHLA1"/>
</dbReference>
<proteinExistence type="predicted"/>
<evidence type="ECO:0000313" key="4">
    <source>
        <dbReference type="Proteomes" id="UP000694569"/>
    </source>
</evidence>
<dbReference type="Ensembl" id="ENSLLET00000018435.1">
    <property type="protein sequence ID" value="ENSLLEP00000017743.1"/>
    <property type="gene ID" value="ENSLLEG00000011153.1"/>
</dbReference>
<accession>A0A8C5MTV3</accession>
<gene>
    <name evidence="3" type="primary">HHLA1</name>
</gene>
<feature type="chain" id="PRO_5034624367" evidence="2">
    <location>
        <begin position="26"/>
        <end position="625"/>
    </location>
</feature>
<organism evidence="3 4">
    <name type="scientific">Leptobrachium leishanense</name>
    <name type="common">Leishan spiny toad</name>
    <dbReference type="NCBI Taxonomy" id="445787"/>
    <lineage>
        <taxon>Eukaryota</taxon>
        <taxon>Metazoa</taxon>
        <taxon>Chordata</taxon>
        <taxon>Craniata</taxon>
        <taxon>Vertebrata</taxon>
        <taxon>Euteleostomi</taxon>
        <taxon>Amphibia</taxon>
        <taxon>Batrachia</taxon>
        <taxon>Anura</taxon>
        <taxon>Pelobatoidea</taxon>
        <taxon>Megophryidae</taxon>
        <taxon>Leptobrachium</taxon>
    </lineage>
</organism>
<protein>
    <submittedName>
        <fullName evidence="3">HHLA1 neighbor of OC90</fullName>
    </submittedName>
</protein>
<reference evidence="3" key="1">
    <citation type="submission" date="2025-08" db="UniProtKB">
        <authorList>
            <consortium name="Ensembl"/>
        </authorList>
    </citation>
    <scope>IDENTIFICATION</scope>
</reference>
<feature type="region of interest" description="Disordered" evidence="1">
    <location>
        <begin position="236"/>
        <end position="269"/>
    </location>
</feature>
<sequence>MCTLSVFYLFAVFDCFFSLLGSNTAEHKHREKRVAILGTTEIPAASVDLSQFNFTDLVNGMLRKAVKGAKNIFSFLSVTSYSSMAFHKVSILIYNISNLKYVDYQKFPMRYCYCLNNRTNDLADYTVLLLDIVGNTTSSLKELFKSTSIVSVSQSNESDCIYFCVMTGRTGRNLTDLWDLTRKPPIINFTFPKNESSDMDIESILPNLIMSSEDTQIILDIPKELWTLKTVTGTLPDPNPDTSENVSFSTKPMWSSTTPTKSPNITFTTTSSRPFEKFMKGIEVLSSSVGPSTQAQASEGQSLRLTMFPFIHFSSSSKQIDIVPSKLPHSMGSLLPQKQQQPSEKLSLFQHNALNEHSISFSDDKTQEGPLLKLPTWTTIATLEMLERPYSVVPLWTDNSFKGEKLATSSQSTSGLPYSSLRETNNLPRVSTMNNESTSSGRLDILHTVAPTLVTTKAPSKQEISSPKGPLVEDNGMVGKENVSAARPETTLTNGHEISSITPTSLGITRTSQPQIKPAMNDGHKMSAYGYTRSRCLQAKLTATSPSNTLAFQRANPCVMELCRFYQQCLCLSREQYSRFKAQRHCFQYYSWYLKNATFICETVKRNSHTRTLRQKCLVNICKSI</sequence>
<feature type="compositionally biased region" description="Polar residues" evidence="1">
    <location>
        <begin position="240"/>
        <end position="269"/>
    </location>
</feature>
<keyword evidence="2" id="KW-0732">Signal</keyword>
<dbReference type="PANTHER" id="PTHR15299:SF3">
    <property type="entry name" value="HERV-H LTR-ASSOCIATING PROTEIN 1"/>
    <property type="match status" value="1"/>
</dbReference>
<dbReference type="GeneTree" id="ENSGT00530000064699"/>
<feature type="signal peptide" evidence="2">
    <location>
        <begin position="1"/>
        <end position="25"/>
    </location>
</feature>
<evidence type="ECO:0000256" key="2">
    <source>
        <dbReference type="SAM" id="SignalP"/>
    </source>
</evidence>
<dbReference type="OrthoDB" id="9902153at2759"/>
<keyword evidence="4" id="KW-1185">Reference proteome</keyword>
<reference evidence="3" key="2">
    <citation type="submission" date="2025-09" db="UniProtKB">
        <authorList>
            <consortium name="Ensembl"/>
        </authorList>
    </citation>
    <scope>IDENTIFICATION</scope>
</reference>
<dbReference type="AlphaFoldDB" id="A0A8C5MTV3"/>
<dbReference type="Proteomes" id="UP000694569">
    <property type="component" value="Unplaced"/>
</dbReference>
<feature type="region of interest" description="Disordered" evidence="1">
    <location>
        <begin position="457"/>
        <end position="476"/>
    </location>
</feature>
<evidence type="ECO:0000256" key="1">
    <source>
        <dbReference type="SAM" id="MobiDB-lite"/>
    </source>
</evidence>
<evidence type="ECO:0000313" key="3">
    <source>
        <dbReference type="Ensembl" id="ENSLLEP00000017743.1"/>
    </source>
</evidence>
<dbReference type="PANTHER" id="PTHR15299">
    <property type="entry name" value="HERV-H LTR-ASSOCIATING PROTEIN 1"/>
    <property type="match status" value="1"/>
</dbReference>
<name>A0A8C5MTV3_9ANUR</name>